<dbReference type="AlphaFoldDB" id="A0A1U9Z9Y2"/>
<keyword evidence="2" id="KW-0614">Plasmid</keyword>
<dbReference type="EMBL" id="CP020333">
    <property type="protein sequence ID" value="AQZ54505.1"/>
    <property type="molecule type" value="Genomic_DNA"/>
</dbReference>
<feature type="domain" description="DUF1330" evidence="1">
    <location>
        <begin position="35"/>
        <end position="109"/>
    </location>
</feature>
<organism evidence="2 3">
    <name type="scientific">Martelella mediterranea DSM 17316</name>
    <dbReference type="NCBI Taxonomy" id="1122214"/>
    <lineage>
        <taxon>Bacteria</taxon>
        <taxon>Pseudomonadati</taxon>
        <taxon>Pseudomonadota</taxon>
        <taxon>Alphaproteobacteria</taxon>
        <taxon>Hyphomicrobiales</taxon>
        <taxon>Aurantimonadaceae</taxon>
        <taxon>Martelella</taxon>
    </lineage>
</organism>
<dbReference type="Proteomes" id="UP000191135">
    <property type="component" value="Plasmid pMM170"/>
</dbReference>
<dbReference type="RefSeq" id="WP_018067121.1">
    <property type="nucleotide sequence ID" value="NZ_AQWH01000033.1"/>
</dbReference>
<reference evidence="2 3" key="1">
    <citation type="submission" date="2017-03" db="EMBL/GenBank/DDBJ databases">
        <title>Foreign affairs: Plasmid Transfer between Roseobacters and Rhizobia.</title>
        <authorList>
            <person name="Bartling P."/>
            <person name="Bunk B."/>
            <person name="Overmann J."/>
            <person name="Brinkmann H."/>
            <person name="Petersen J."/>
        </authorList>
    </citation>
    <scope>NUCLEOTIDE SEQUENCE [LARGE SCALE GENOMIC DNA]</scope>
    <source>
        <strain evidence="2 3">MACL11</strain>
        <plasmid evidence="3">Plasmid pmm170</plasmid>
    </source>
</reference>
<name>A0A1U9Z9Y2_9HYPH</name>
<accession>A0A1U9Z9Y2</accession>
<dbReference type="OrthoDB" id="8909581at2"/>
<evidence type="ECO:0000313" key="2">
    <source>
        <dbReference type="EMBL" id="AQZ54505.1"/>
    </source>
</evidence>
<dbReference type="PANTHER" id="PTHR40257:SF1">
    <property type="entry name" value="DUF1330 DOMAIN-CONTAINING PROTEIN"/>
    <property type="match status" value="1"/>
</dbReference>
<protein>
    <recommendedName>
        <fullName evidence="1">DUF1330 domain-containing protein</fullName>
    </recommendedName>
</protein>
<dbReference type="Pfam" id="PF07045">
    <property type="entry name" value="DUF1330"/>
    <property type="match status" value="1"/>
</dbReference>
<dbReference type="InterPro" id="IPR010753">
    <property type="entry name" value="DUF1330"/>
</dbReference>
<evidence type="ECO:0000313" key="3">
    <source>
        <dbReference type="Proteomes" id="UP000191135"/>
    </source>
</evidence>
<keyword evidence="3" id="KW-1185">Reference proteome</keyword>
<gene>
    <name evidence="2" type="ORF">Mame_05214</name>
</gene>
<dbReference type="InterPro" id="IPR011008">
    <property type="entry name" value="Dimeric_a/b-barrel"/>
</dbReference>
<sequence length="122" mass="13283">MLTLIENALPRFLDEDDGQPVDMLNLLRFQEDGGKERYADYLAIAAPIIARFGAAIVYVGNGLPPLSAESGQAWDALALVRYPSRQAFADMAMDDDYRDKAAPLRDAALAEAVLQPLQTVSA</sequence>
<dbReference type="KEGG" id="mmed:Mame_05214"/>
<dbReference type="PANTHER" id="PTHR40257">
    <property type="match status" value="1"/>
</dbReference>
<evidence type="ECO:0000259" key="1">
    <source>
        <dbReference type="Pfam" id="PF07045"/>
    </source>
</evidence>
<proteinExistence type="predicted"/>
<dbReference type="eggNOG" id="COG5470">
    <property type="taxonomic scope" value="Bacteria"/>
</dbReference>
<dbReference type="Gene3D" id="3.30.70.100">
    <property type="match status" value="1"/>
</dbReference>
<geneLocation type="plasmid" evidence="3">
    <name>pmm170</name>
</geneLocation>
<dbReference type="SUPFAM" id="SSF54909">
    <property type="entry name" value="Dimeric alpha+beta barrel"/>
    <property type="match status" value="1"/>
</dbReference>